<dbReference type="Proteomes" id="UP000439314">
    <property type="component" value="Unassembled WGS sequence"/>
</dbReference>
<evidence type="ECO:0000256" key="1">
    <source>
        <dbReference type="ARBA" id="ARBA00006484"/>
    </source>
</evidence>
<evidence type="ECO:0000256" key="2">
    <source>
        <dbReference type="ARBA" id="ARBA00023002"/>
    </source>
</evidence>
<dbReference type="FunFam" id="3.40.50.720:FF:000084">
    <property type="entry name" value="Short-chain dehydrogenase reductase"/>
    <property type="match status" value="1"/>
</dbReference>
<dbReference type="Gene3D" id="3.40.50.720">
    <property type="entry name" value="NAD(P)-binding Rossmann-like Domain"/>
    <property type="match status" value="1"/>
</dbReference>
<dbReference type="InterPro" id="IPR036291">
    <property type="entry name" value="NAD(P)-bd_dom_sf"/>
</dbReference>
<feature type="domain" description="Ketoreductase" evidence="3">
    <location>
        <begin position="25"/>
        <end position="208"/>
    </location>
</feature>
<evidence type="ECO:0000313" key="6">
    <source>
        <dbReference type="Proteomes" id="UP000437931"/>
    </source>
</evidence>
<dbReference type="RefSeq" id="WP_150411147.1">
    <property type="nucleotide sequence ID" value="NZ_NMPO01000135.1"/>
</dbReference>
<dbReference type="CDD" id="cd05233">
    <property type="entry name" value="SDR_c"/>
    <property type="match status" value="1"/>
</dbReference>
<comment type="caution">
    <text evidence="4">The sequence shown here is derived from an EMBL/GenBank/DDBJ whole genome shotgun (WGS) entry which is preliminary data.</text>
</comment>
<dbReference type="InterPro" id="IPR051122">
    <property type="entry name" value="SDR_DHRS6-like"/>
</dbReference>
<keyword evidence="2" id="KW-0560">Oxidoreductase</keyword>
<evidence type="ECO:0000313" key="5">
    <source>
        <dbReference type="EMBL" id="MRH74216.1"/>
    </source>
</evidence>
<dbReference type="GO" id="GO:0016491">
    <property type="term" value="F:oxidoreductase activity"/>
    <property type="evidence" value="ECO:0007669"/>
    <property type="project" value="UniProtKB-KW"/>
</dbReference>
<reference evidence="5" key="2">
    <citation type="journal article" date="2020" name="Plant Dis.">
        <title>A Grain Rot of Rice in Iran Caused by a Xanthomonas Strain Closely Related to X. sacchari.</title>
        <authorList>
            <person name="Mirghasempour S.A."/>
            <person name="Huang S."/>
            <person name="Studholme D.J."/>
            <person name="Brady C.L."/>
        </authorList>
    </citation>
    <scope>NUCLEOTIDE SEQUENCE</scope>
    <source>
        <strain evidence="5">SAM114</strain>
    </source>
</reference>
<dbReference type="Proteomes" id="UP000437931">
    <property type="component" value="Unassembled WGS sequence"/>
</dbReference>
<organism evidence="4 7">
    <name type="scientific">Xanthomonas sontii</name>
    <dbReference type="NCBI Taxonomy" id="2650745"/>
    <lineage>
        <taxon>Bacteria</taxon>
        <taxon>Pseudomonadati</taxon>
        <taxon>Pseudomonadota</taxon>
        <taxon>Gammaproteobacteria</taxon>
        <taxon>Lysobacterales</taxon>
        <taxon>Lysobacteraceae</taxon>
        <taxon>Xanthomonas</taxon>
    </lineage>
</organism>
<dbReference type="EMBL" id="WJPN01000003">
    <property type="protein sequence ID" value="MRG99884.1"/>
    <property type="molecule type" value="Genomic_DNA"/>
</dbReference>
<dbReference type="SMART" id="SM00822">
    <property type="entry name" value="PKS_KR"/>
    <property type="match status" value="1"/>
</dbReference>
<name>A0A6N7QCD4_9XANT</name>
<gene>
    <name evidence="4" type="ORF">GIY21_06215</name>
    <name evidence="5" type="ORF">GIY22_06205</name>
</gene>
<evidence type="ECO:0000313" key="4">
    <source>
        <dbReference type="EMBL" id="MRG99884.1"/>
    </source>
</evidence>
<dbReference type="PANTHER" id="PTHR43477:SF1">
    <property type="entry name" value="DIHYDROANTICAPSIN 7-DEHYDROGENASE"/>
    <property type="match status" value="1"/>
</dbReference>
<dbReference type="PANTHER" id="PTHR43477">
    <property type="entry name" value="DIHYDROANTICAPSIN 7-DEHYDROGENASE"/>
    <property type="match status" value="1"/>
</dbReference>
<evidence type="ECO:0000313" key="7">
    <source>
        <dbReference type="Proteomes" id="UP000439314"/>
    </source>
</evidence>
<dbReference type="InterPro" id="IPR057326">
    <property type="entry name" value="KR_dom"/>
</dbReference>
<dbReference type="EMBL" id="WJPM01000003">
    <property type="protein sequence ID" value="MRH74216.1"/>
    <property type="molecule type" value="Genomic_DNA"/>
</dbReference>
<dbReference type="Pfam" id="PF13561">
    <property type="entry name" value="adh_short_C2"/>
    <property type="match status" value="1"/>
</dbReference>
<dbReference type="PRINTS" id="PR00080">
    <property type="entry name" value="SDRFAMILY"/>
</dbReference>
<dbReference type="SUPFAM" id="SSF51735">
    <property type="entry name" value="NAD(P)-binding Rossmann-fold domains"/>
    <property type="match status" value="1"/>
</dbReference>
<accession>A0A6N7QCD4</accession>
<dbReference type="PRINTS" id="PR00081">
    <property type="entry name" value="GDHRDH"/>
</dbReference>
<reference evidence="6 7" key="1">
    <citation type="submission" date="2019-11" db="EMBL/GenBank/DDBJ databases">
        <title>First report of rice panicle blight caused by Xanthomonas sp. in Iran.</title>
        <authorList>
            <person name="Mirghasempour S.A."/>
            <person name="Huang S."/>
            <person name="Brady C.L."/>
            <person name="Studholme D.J."/>
        </authorList>
    </citation>
    <scope>NUCLEOTIDE SEQUENCE [LARGE SCALE GENOMIC DNA]</scope>
    <source>
        <strain evidence="4 7">ASD011</strain>
        <strain evidence="6">SAM114</strain>
    </source>
</reference>
<dbReference type="AlphaFoldDB" id="A0A6N7QCD4"/>
<sequence>MTIETNASSAGTSALLQQMFGLNGKTILVTGASNGIGMAVAQTCAASGAQVIVTGRNAARLAATLESLQGDGHRQFIGDLLQTETVQKLAAECGPVDGLVHSAGVRGLAPMKLVSESFLKEVMEINYIAPVMLTRHLLARQAIRPGGSVVFLSSIAAFTGTVGVGPYSGSKAALIGTMRPLALELARRKIRVNALCPGLVETSLITEDKAWFEEMAKRYPLGIGQPQDIALACLYFLSEASGKITGQAVHMDGGIEFV</sequence>
<proteinExistence type="inferred from homology"/>
<protein>
    <submittedName>
        <fullName evidence="4">SDR family oxidoreductase</fullName>
    </submittedName>
</protein>
<comment type="similarity">
    <text evidence="1">Belongs to the short-chain dehydrogenases/reductases (SDR) family.</text>
</comment>
<keyword evidence="6" id="KW-1185">Reference proteome</keyword>
<evidence type="ECO:0000259" key="3">
    <source>
        <dbReference type="SMART" id="SM00822"/>
    </source>
</evidence>
<dbReference type="InterPro" id="IPR002347">
    <property type="entry name" value="SDR_fam"/>
</dbReference>